<name>A0A8J8CAD9_9EURY</name>
<feature type="transmembrane region" description="Helical" evidence="1">
    <location>
        <begin position="139"/>
        <end position="159"/>
    </location>
</feature>
<accession>A0A8J8CAD9</accession>
<keyword evidence="1" id="KW-0472">Membrane</keyword>
<keyword evidence="2" id="KW-0378">Hydrolase</keyword>
<proteinExistence type="predicted"/>
<feature type="transmembrane region" description="Helical" evidence="1">
    <location>
        <begin position="57"/>
        <end position="79"/>
    </location>
</feature>
<gene>
    <name evidence="2" type="ORF">EGD98_04700</name>
</gene>
<keyword evidence="3" id="KW-1185">Reference proteome</keyword>
<protein>
    <submittedName>
        <fullName evidence="2">Metal-dependent hydrolase</fullName>
    </submittedName>
</protein>
<evidence type="ECO:0000256" key="1">
    <source>
        <dbReference type="SAM" id="Phobius"/>
    </source>
</evidence>
<keyword evidence="1" id="KW-0812">Transmembrane</keyword>
<organism evidence="2 3">
    <name type="scientific">Haloarcula salinisoli</name>
    <dbReference type="NCBI Taxonomy" id="2487746"/>
    <lineage>
        <taxon>Archaea</taxon>
        <taxon>Methanobacteriati</taxon>
        <taxon>Methanobacteriota</taxon>
        <taxon>Stenosarchaea group</taxon>
        <taxon>Halobacteria</taxon>
        <taxon>Halobacteriales</taxon>
        <taxon>Haloarculaceae</taxon>
        <taxon>Haloarcula</taxon>
    </lineage>
</organism>
<keyword evidence="1" id="KW-1133">Transmembrane helix</keyword>
<sequence length="161" mass="16353">MYRLGHQGAALVVYAPLGLVLLLLGRPPLAVVGGAVSVALASLPDVDQRLPGVQHRGATHTLGFAVAVGIVLGAVGWLLGRGTGVGTAVEFAAVGFAVGTTAVVSHLLADVITPMGITPFWPVSDRHYTFGVCRADNTLANYALLGLGIALTVAVLAIAPR</sequence>
<evidence type="ECO:0000313" key="2">
    <source>
        <dbReference type="EMBL" id="MBX0302968.1"/>
    </source>
</evidence>
<dbReference type="InterPro" id="IPR007404">
    <property type="entry name" value="YdjM-like"/>
</dbReference>
<dbReference type="Pfam" id="PF04307">
    <property type="entry name" value="YdjM"/>
    <property type="match status" value="1"/>
</dbReference>
<feature type="transmembrane region" description="Helical" evidence="1">
    <location>
        <begin position="91"/>
        <end position="109"/>
    </location>
</feature>
<comment type="caution">
    <text evidence="2">The sequence shown here is derived from an EMBL/GenBank/DDBJ whole genome shotgun (WGS) entry which is preliminary data.</text>
</comment>
<dbReference type="Proteomes" id="UP000783863">
    <property type="component" value="Unassembled WGS sequence"/>
</dbReference>
<dbReference type="GO" id="GO:0016787">
    <property type="term" value="F:hydrolase activity"/>
    <property type="evidence" value="ECO:0007669"/>
    <property type="project" value="UniProtKB-KW"/>
</dbReference>
<dbReference type="RefSeq" id="WP_220587194.1">
    <property type="nucleotide sequence ID" value="NZ_RKLQ01000001.1"/>
</dbReference>
<dbReference type="AlphaFoldDB" id="A0A8J8CAD9"/>
<reference evidence="2" key="1">
    <citation type="submission" date="2021-06" db="EMBL/GenBank/DDBJ databases">
        <title>Halomicroarcula sp. F24A a new haloarchaeum isolated from saline soil.</title>
        <authorList>
            <person name="Duran-Viseras A."/>
            <person name="Sanchez-Porro C."/>
            <person name="Ventosa A."/>
        </authorList>
    </citation>
    <scope>NUCLEOTIDE SEQUENCE</scope>
    <source>
        <strain evidence="2">F24A</strain>
    </source>
</reference>
<evidence type="ECO:0000313" key="3">
    <source>
        <dbReference type="Proteomes" id="UP000783863"/>
    </source>
</evidence>
<dbReference type="EMBL" id="RKLQ01000001">
    <property type="protein sequence ID" value="MBX0302968.1"/>
    <property type="molecule type" value="Genomic_DNA"/>
</dbReference>